<proteinExistence type="predicted"/>
<evidence type="ECO:0000313" key="4">
    <source>
        <dbReference type="Proteomes" id="UP001642540"/>
    </source>
</evidence>
<feature type="region of interest" description="Disordered" evidence="1">
    <location>
        <begin position="72"/>
        <end position="133"/>
    </location>
</feature>
<organism evidence="3 4">
    <name type="scientific">Orchesella dallaii</name>
    <dbReference type="NCBI Taxonomy" id="48710"/>
    <lineage>
        <taxon>Eukaryota</taxon>
        <taxon>Metazoa</taxon>
        <taxon>Ecdysozoa</taxon>
        <taxon>Arthropoda</taxon>
        <taxon>Hexapoda</taxon>
        <taxon>Collembola</taxon>
        <taxon>Entomobryomorpha</taxon>
        <taxon>Entomobryoidea</taxon>
        <taxon>Orchesellidae</taxon>
        <taxon>Orchesellinae</taxon>
        <taxon>Orchesella</taxon>
    </lineage>
</organism>
<comment type="caution">
    <text evidence="3">The sequence shown here is derived from an EMBL/GenBank/DDBJ whole genome shotgun (WGS) entry which is preliminary data.</text>
</comment>
<keyword evidence="2" id="KW-0732">Signal</keyword>
<feature type="signal peptide" evidence="2">
    <location>
        <begin position="1"/>
        <end position="19"/>
    </location>
</feature>
<evidence type="ECO:0000256" key="1">
    <source>
        <dbReference type="SAM" id="MobiDB-lite"/>
    </source>
</evidence>
<evidence type="ECO:0000313" key="3">
    <source>
        <dbReference type="EMBL" id="CAL8124560.1"/>
    </source>
</evidence>
<sequence length="133" mass="15094">MKLFALLITVAALYSKGECYDYYDNFGMGMAPYQSDYGYQFEPEVRSMMIDEPDNRPAPKFTPIDIPKTTKRPALKIQALQPTSPPTLSRKTFKPFTRRPQGSKPVTGRALKAAPLKTPKPVKLIERPKKDKE</sequence>
<accession>A0ABP1RAK0</accession>
<feature type="chain" id="PRO_5045313243" evidence="2">
    <location>
        <begin position="20"/>
        <end position="133"/>
    </location>
</feature>
<keyword evidence="4" id="KW-1185">Reference proteome</keyword>
<gene>
    <name evidence="3" type="ORF">ODALV1_LOCUS20663</name>
</gene>
<dbReference type="Proteomes" id="UP001642540">
    <property type="component" value="Unassembled WGS sequence"/>
</dbReference>
<dbReference type="EMBL" id="CAXLJM020000068">
    <property type="protein sequence ID" value="CAL8124560.1"/>
    <property type="molecule type" value="Genomic_DNA"/>
</dbReference>
<feature type="compositionally biased region" description="Polar residues" evidence="1">
    <location>
        <begin position="80"/>
        <end position="90"/>
    </location>
</feature>
<reference evidence="3 4" key="1">
    <citation type="submission" date="2024-08" db="EMBL/GenBank/DDBJ databases">
        <authorList>
            <person name="Cucini C."/>
            <person name="Frati F."/>
        </authorList>
    </citation>
    <scope>NUCLEOTIDE SEQUENCE [LARGE SCALE GENOMIC DNA]</scope>
</reference>
<feature type="compositionally biased region" description="Basic and acidic residues" evidence="1">
    <location>
        <begin position="123"/>
        <end position="133"/>
    </location>
</feature>
<protein>
    <submittedName>
        <fullName evidence="3">Uncharacterized protein</fullName>
    </submittedName>
</protein>
<name>A0ABP1RAK0_9HEXA</name>
<evidence type="ECO:0000256" key="2">
    <source>
        <dbReference type="SAM" id="SignalP"/>
    </source>
</evidence>